<dbReference type="GO" id="GO:0015074">
    <property type="term" value="P:DNA integration"/>
    <property type="evidence" value="ECO:0007669"/>
    <property type="project" value="UniProtKB-KW"/>
</dbReference>
<keyword evidence="3" id="KW-0238">DNA-binding</keyword>
<dbReference type="PANTHER" id="PTHR30349:SF41">
    <property type="entry name" value="INTEGRASE_RECOMBINASE PROTEIN MJ0367-RELATED"/>
    <property type="match status" value="1"/>
</dbReference>
<dbReference type="PANTHER" id="PTHR30349">
    <property type="entry name" value="PHAGE INTEGRASE-RELATED"/>
    <property type="match status" value="1"/>
</dbReference>
<keyword evidence="5" id="KW-0175">Coiled coil</keyword>
<evidence type="ECO:0000256" key="3">
    <source>
        <dbReference type="ARBA" id="ARBA00023125"/>
    </source>
</evidence>
<evidence type="ECO:0000256" key="1">
    <source>
        <dbReference type="ARBA" id="ARBA00008857"/>
    </source>
</evidence>
<keyword evidence="4" id="KW-0233">DNA recombination</keyword>
<keyword evidence="7" id="KW-1185">Reference proteome</keyword>
<evidence type="ECO:0000256" key="4">
    <source>
        <dbReference type="ARBA" id="ARBA00023172"/>
    </source>
</evidence>
<keyword evidence="2" id="KW-0229">DNA integration</keyword>
<reference evidence="6 7" key="1">
    <citation type="submission" date="2020-04" db="EMBL/GenBank/DDBJ databases">
        <title>Marinobacter oceani sp. nov., isolated from marine solar saltern.</title>
        <authorList>
            <person name="Chen X.-Y."/>
        </authorList>
    </citation>
    <scope>NUCLEOTIDE SEQUENCE [LARGE SCALE GENOMIC DNA]</scope>
    <source>
        <strain evidence="6 7">W62</strain>
    </source>
</reference>
<dbReference type="InterPro" id="IPR013762">
    <property type="entry name" value="Integrase-like_cat_sf"/>
</dbReference>
<evidence type="ECO:0000313" key="7">
    <source>
        <dbReference type="Proteomes" id="UP000567186"/>
    </source>
</evidence>
<dbReference type="GO" id="GO:0003677">
    <property type="term" value="F:DNA binding"/>
    <property type="evidence" value="ECO:0007669"/>
    <property type="project" value="UniProtKB-KW"/>
</dbReference>
<dbReference type="Proteomes" id="UP000567186">
    <property type="component" value="Unassembled WGS sequence"/>
</dbReference>
<sequence>MIQDGHSERQELVAEMTVRLGKSFEHLCRRAVDQGLEYPLELSYYILNLTPKIVGIPNLIEEASFPESTSILEHWSDCVFAGELSRLANAFQADHPLKQHPLSHQGSAKSTTRRYQPKINNTFLLNLLIHPLSPCDDEEVFSLRRAIRLWLVLQSADRVVRYQNTADAHIAGAASFLMLDERDEKWDLIDRILHSVKTQLQNRSGNYLQFTNAIKNATKRVRPKTKARSGRQFLNNLQSIAEGHNRALEIRLGSVTNIRHLGWQYAPIESKATFEFDGSRFEVLPAPSDGDESGNDSLLVEVDPTDTPAEQAISSRSVLIQSVELAHYLPWSWNRLAPPEIQAVDQWVARKFIVPELSERLGGAFVWLALKLSRTLAFVERISIGDISSDEWSFAKDFNLLRRAAPRKHSGWKPDEITRNLVHPVDEVLELEVPGFIRSVLLQATEGSEIGASTLGQLWASYHKVSSEQWFNRCSESLMARTKSGMLANRAPQCVFDDTADSRFARLLASHPSSALPGACSYGSWDVKAIEKGLGLSVQNRDNKASDLNLIGSRLVPFESVLMEEVQSAIRKLNLAREKSFSSYHNALAQYVVMALYAATGARPLRDPFESPAFFNLDAGCVYVIDKTDDELHVGRLIPLPEKARALVRVYRNHLLAFSRSVLEHRPELASSLETMANGNAASMPFFFLLDRQLKWHSMAEAEQLDGSLFEWTLPSNLFRHRYAQQLSNRGIDAELIEAWMGHSERGVGTYGDFSPRCWSADAAESMDSLNAVFERLEFEIPSDSNTRPPPLLSVPAGGGYREPSVFGLKQRARLRKARLRKAIREAQEDIDLFLDERSIDELQPDELKQLINQMLLRPDKMPHPQASIRYRILAKVVERSSLDANQKFRKRIIALRQEQSQLSGKVAQSLALFPVIQKWADEARSAVQKSGLTKSKALVVGCLLLAVEKRISYKRLLQDVSQGQHCRIVQHGRQIYLEYSETLTPSNFRAPVQRHEISYKTASLLAYGLELTSKVAEPSVESIQEMAALAELHREHHGTTISRVSEIIHWISDIVDQCNLVHLPGMVAGALSGRVPPTSASWSDTLRLTEQTFVKRPDDNQNLTDEQTKIRIKPGIRLELDKLRLQQQAVIFKDAVYGALKQYEQTSRKAEQTARIIEKLCHENRNTLSSAMLLLGYWMVDLIHAGKGKKGQALKPYAESSLRDYWSAVSGPFAGLAYSVDLVALDEDDLTELCAGMLDYKRQSSKSNRYFGERLIHFFRWAQQFGVIGPDWSELDIDTQERTVSPGLISLDDYRTTQSCIAQDQGLSRDQKLMMGFMLLCSYRFGLRAWEALALQRRDWQEQSGMLWVLVQNNQYRKLKSASSRRVVPLLSKLDESERQLIEQLLGRYESICGNQTNRPILCELQDKKQPGLAEQSANLSAGLIVAIRAMTQNQDLVLHHLRHTFFNRIAAVLLNLESPTAQALTEDLDGPAVRQCVLGSNTACSRRVAMALARLMGHRSPRTGLLNYFHLLTEWADFLTPVASDRIRRLKNASNIDQWPNAPQPAAPPLPAEMDYPELTLERMFQAARLASLGHTFERAGALVELHPSVVKRMEKVLAEANKRQTFKLSLPGGKEQWVEGSEVANALLSFITPSAWQRVLKHARQIRHSDVESIKTVKLPELPILISRRRHVVLDEKSHARFIRQFVIRYAIPDSQLTVVARFDDPDMIRLMINAGFAVQSEKYIAVAEKENQRSRKTKPWTVEKHFLHGFPIITRRRSRYGFGEIILQQSSTGVLRNGHELAVALLIFGVYCRLIKKDKKRALG</sequence>
<comment type="similarity">
    <text evidence="1">Belongs to the 'phage' integrase family.</text>
</comment>
<dbReference type="InterPro" id="IPR050090">
    <property type="entry name" value="Tyrosine_recombinase_XerCD"/>
</dbReference>
<protein>
    <submittedName>
        <fullName evidence="6">Site-specific integrase</fullName>
    </submittedName>
</protein>
<evidence type="ECO:0000256" key="5">
    <source>
        <dbReference type="SAM" id="Coils"/>
    </source>
</evidence>
<dbReference type="OrthoDB" id="6125299at2"/>
<dbReference type="GO" id="GO:0006310">
    <property type="term" value="P:DNA recombination"/>
    <property type="evidence" value="ECO:0007669"/>
    <property type="project" value="UniProtKB-KW"/>
</dbReference>
<gene>
    <name evidence="6" type="ORF">HIU99_07705</name>
</gene>
<comment type="caution">
    <text evidence="6">The sequence shown here is derived from an EMBL/GenBank/DDBJ whole genome shotgun (WGS) entry which is preliminary data.</text>
</comment>
<dbReference type="InterPro" id="IPR011010">
    <property type="entry name" value="DNA_brk_join_enz"/>
</dbReference>
<accession>A0A7Y0RC26</accession>
<dbReference type="EMBL" id="JABCKY010000001">
    <property type="protein sequence ID" value="NMT63484.1"/>
    <property type="molecule type" value="Genomic_DNA"/>
</dbReference>
<dbReference type="RefSeq" id="WP_135955902.1">
    <property type="nucleotide sequence ID" value="NZ_JABCKY010000001.1"/>
</dbReference>
<evidence type="ECO:0000256" key="2">
    <source>
        <dbReference type="ARBA" id="ARBA00022908"/>
    </source>
</evidence>
<proteinExistence type="inferred from homology"/>
<organism evidence="6 7">
    <name type="scientific">Marinobacter orientalis</name>
    <dbReference type="NCBI Taxonomy" id="1928859"/>
    <lineage>
        <taxon>Bacteria</taxon>
        <taxon>Pseudomonadati</taxon>
        <taxon>Pseudomonadota</taxon>
        <taxon>Gammaproteobacteria</taxon>
        <taxon>Pseudomonadales</taxon>
        <taxon>Marinobacteraceae</taxon>
        <taxon>Marinobacter</taxon>
    </lineage>
</organism>
<name>A0A7Y0RC26_9GAMM</name>
<feature type="coiled-coil region" evidence="5">
    <location>
        <begin position="810"/>
        <end position="837"/>
    </location>
</feature>
<dbReference type="SUPFAM" id="SSF56349">
    <property type="entry name" value="DNA breaking-rejoining enzymes"/>
    <property type="match status" value="2"/>
</dbReference>
<dbReference type="Gene3D" id="1.10.443.10">
    <property type="entry name" value="Intergrase catalytic core"/>
    <property type="match status" value="2"/>
</dbReference>
<evidence type="ECO:0000313" key="6">
    <source>
        <dbReference type="EMBL" id="NMT63484.1"/>
    </source>
</evidence>